<evidence type="ECO:0000313" key="3">
    <source>
        <dbReference type="EMBL" id="MCX8995539.1"/>
    </source>
</evidence>
<comment type="caution">
    <text evidence="3">The sequence shown here is derived from an EMBL/GenBank/DDBJ whole genome shotgun (WGS) entry which is preliminary data.</text>
</comment>
<evidence type="ECO:0000256" key="1">
    <source>
        <dbReference type="SAM" id="Phobius"/>
    </source>
</evidence>
<keyword evidence="4" id="KW-1185">Reference proteome</keyword>
<keyword evidence="1" id="KW-1133">Transmembrane helix</keyword>
<evidence type="ECO:0000259" key="2">
    <source>
        <dbReference type="Pfam" id="PF07331"/>
    </source>
</evidence>
<keyword evidence="1" id="KW-0812">Transmembrane</keyword>
<dbReference type="EMBL" id="JANFPI010000001">
    <property type="protein sequence ID" value="MCX8995539.1"/>
    <property type="molecule type" value="Genomic_DNA"/>
</dbReference>
<protein>
    <submittedName>
        <fullName evidence="3">Tripartite tricarboxylate transporter TctB family protein</fullName>
    </submittedName>
</protein>
<reference evidence="3" key="1">
    <citation type="submission" date="2022-07" db="EMBL/GenBank/DDBJ databases">
        <title>Ectorhizobium quercum gen.nov., sp. nov.</title>
        <authorList>
            <person name="Ma T."/>
            <person name="Li Y."/>
        </authorList>
    </citation>
    <scope>NUCLEOTIDE SEQUENCE</scope>
    <source>
        <strain evidence="3">BDR2-2</strain>
    </source>
</reference>
<evidence type="ECO:0000313" key="4">
    <source>
        <dbReference type="Proteomes" id="UP001208771"/>
    </source>
</evidence>
<feature type="transmembrane region" description="Helical" evidence="1">
    <location>
        <begin position="130"/>
        <end position="153"/>
    </location>
</feature>
<feature type="transmembrane region" description="Helical" evidence="1">
    <location>
        <begin position="16"/>
        <end position="34"/>
    </location>
</feature>
<accession>A0AAE3MVB0</accession>
<dbReference type="Proteomes" id="UP001208771">
    <property type="component" value="Unassembled WGS sequence"/>
</dbReference>
<dbReference type="RefSeq" id="WP_306409320.1">
    <property type="nucleotide sequence ID" value="NZ_JANFPI010000001.1"/>
</dbReference>
<dbReference type="InterPro" id="IPR009936">
    <property type="entry name" value="DUF1468"/>
</dbReference>
<feature type="domain" description="DUF1468" evidence="2">
    <location>
        <begin position="17"/>
        <end position="156"/>
    </location>
</feature>
<feature type="transmembrane region" description="Helical" evidence="1">
    <location>
        <begin position="46"/>
        <end position="65"/>
    </location>
</feature>
<gene>
    <name evidence="3" type="ORF">NOF55_00270</name>
</gene>
<dbReference type="AlphaFoldDB" id="A0AAE3MVB0"/>
<organism evidence="3 4">
    <name type="scientific">Ectorhizobium quercum</name>
    <dbReference type="NCBI Taxonomy" id="2965071"/>
    <lineage>
        <taxon>Bacteria</taxon>
        <taxon>Pseudomonadati</taxon>
        <taxon>Pseudomonadota</taxon>
        <taxon>Alphaproteobacteria</taxon>
        <taxon>Hyphomicrobiales</taxon>
        <taxon>Rhizobiaceae</taxon>
        <taxon>Ectorhizobium</taxon>
    </lineage>
</organism>
<name>A0AAE3MVB0_9HYPH</name>
<feature type="transmembrane region" description="Helical" evidence="1">
    <location>
        <begin position="85"/>
        <end position="102"/>
    </location>
</feature>
<sequence>MVDGQGGEADISHRPLGLFLIVAGLVALWIARDYDIGTFISMGPGFFPVAVSGCLVVFGVLVLLMSGRDLPEGERRAGTPVPFLHRLRVLAAIAGAIVLFGLTLRSLGLPVAAFLLVFVAGLARPVEHPLVAIATAAVLSAFTTLLFVVLLKLNIPILPEFLR</sequence>
<proteinExistence type="predicted"/>
<dbReference type="Pfam" id="PF07331">
    <property type="entry name" value="TctB"/>
    <property type="match status" value="1"/>
</dbReference>
<keyword evidence="1" id="KW-0472">Membrane</keyword>